<dbReference type="Proteomes" id="UP000322454">
    <property type="component" value="Unassembled WGS sequence"/>
</dbReference>
<dbReference type="CDD" id="cd03218">
    <property type="entry name" value="ABC_YhbG"/>
    <property type="match status" value="1"/>
</dbReference>
<reference evidence="5 6" key="1">
    <citation type="submission" date="2019-01" db="EMBL/GenBank/DDBJ databases">
        <title>Insights into ecological role of a new deltaproteobacterial order Candidatus Sinidesulfobacterales (Sva0485) by metagenomics and metatranscriptomics.</title>
        <authorList>
            <person name="Tan S."/>
            <person name="Liu J."/>
            <person name="Fang Y."/>
            <person name="Hedlund B."/>
            <person name="Lian Z.-H."/>
            <person name="Huang L.-Y."/>
            <person name="Li J.-T."/>
            <person name="Huang L.-N."/>
            <person name="Li W.-J."/>
            <person name="Jiang H.-C."/>
            <person name="Dong H.-L."/>
            <person name="Shu W.-S."/>
        </authorList>
    </citation>
    <scope>NUCLEOTIDE SEQUENCE [LARGE SCALE GENOMIC DNA]</scope>
    <source>
        <strain evidence="5">AP4</strain>
    </source>
</reference>
<keyword evidence="3 5" id="KW-0067">ATP-binding</keyword>
<dbReference type="InterPro" id="IPR030921">
    <property type="entry name" value="LPS_export_LptB"/>
</dbReference>
<evidence type="ECO:0000313" key="6">
    <source>
        <dbReference type="Proteomes" id="UP000322454"/>
    </source>
</evidence>
<gene>
    <name evidence="5" type="primary">lptB</name>
    <name evidence="5" type="ORF">EVJ48_08505</name>
</gene>
<evidence type="ECO:0000256" key="2">
    <source>
        <dbReference type="ARBA" id="ARBA00022741"/>
    </source>
</evidence>
<dbReference type="InterPro" id="IPR003593">
    <property type="entry name" value="AAA+_ATPase"/>
</dbReference>
<evidence type="ECO:0000256" key="1">
    <source>
        <dbReference type="ARBA" id="ARBA00022448"/>
    </source>
</evidence>
<dbReference type="GO" id="GO:0055085">
    <property type="term" value="P:transmembrane transport"/>
    <property type="evidence" value="ECO:0007669"/>
    <property type="project" value="InterPro"/>
</dbReference>
<dbReference type="InterPro" id="IPR003439">
    <property type="entry name" value="ABC_transporter-like_ATP-bd"/>
</dbReference>
<dbReference type="Pfam" id="PF00005">
    <property type="entry name" value="ABC_tran"/>
    <property type="match status" value="1"/>
</dbReference>
<evidence type="ECO:0000256" key="3">
    <source>
        <dbReference type="ARBA" id="ARBA00022840"/>
    </source>
</evidence>
<dbReference type="PROSITE" id="PS00211">
    <property type="entry name" value="ABC_TRANSPORTER_1"/>
    <property type="match status" value="1"/>
</dbReference>
<keyword evidence="1" id="KW-0813">Transport</keyword>
<evidence type="ECO:0000313" key="5">
    <source>
        <dbReference type="EMBL" id="RZV37622.1"/>
    </source>
</evidence>
<dbReference type="GO" id="GO:0005524">
    <property type="term" value="F:ATP binding"/>
    <property type="evidence" value="ECO:0007669"/>
    <property type="project" value="UniProtKB-KW"/>
</dbReference>
<dbReference type="GO" id="GO:0016887">
    <property type="term" value="F:ATP hydrolysis activity"/>
    <property type="evidence" value="ECO:0007669"/>
    <property type="project" value="InterPro"/>
</dbReference>
<keyword evidence="2" id="KW-0547">Nucleotide-binding</keyword>
<name>A0A520X8Y7_9DELT</name>
<dbReference type="GO" id="GO:0043190">
    <property type="term" value="C:ATP-binding cassette (ABC) transporter complex"/>
    <property type="evidence" value="ECO:0007669"/>
    <property type="project" value="InterPro"/>
</dbReference>
<dbReference type="SUPFAM" id="SSF52540">
    <property type="entry name" value="P-loop containing nucleoside triphosphate hydrolases"/>
    <property type="match status" value="1"/>
</dbReference>
<dbReference type="InterPro" id="IPR051120">
    <property type="entry name" value="ABC_AA/LPS_Transport"/>
</dbReference>
<dbReference type="NCBIfam" id="TIGR04406">
    <property type="entry name" value="LPS_export_lptB"/>
    <property type="match status" value="1"/>
</dbReference>
<dbReference type="PANTHER" id="PTHR45772:SF10">
    <property type="entry name" value="LIPOPOLYSACCHARIDE EXPORT SYSTEM ATP-BINDING PROTEIN LPTB"/>
    <property type="match status" value="1"/>
</dbReference>
<protein>
    <submittedName>
        <fullName evidence="5">LPS export ABC transporter ATP-binding protein</fullName>
    </submittedName>
</protein>
<dbReference type="InterPro" id="IPR027417">
    <property type="entry name" value="P-loop_NTPase"/>
</dbReference>
<dbReference type="AlphaFoldDB" id="A0A520X8Y7"/>
<proteinExistence type="predicted"/>
<organism evidence="5 6">
    <name type="scientific">Candidatus Acidulodesulfobacterium acidiphilum</name>
    <dbReference type="NCBI Taxonomy" id="2597224"/>
    <lineage>
        <taxon>Bacteria</taxon>
        <taxon>Deltaproteobacteria</taxon>
        <taxon>Candidatus Acidulodesulfobacterales</taxon>
        <taxon>Candidatus Acidulodesulfobacterium</taxon>
    </lineage>
</organism>
<sequence length="240" mass="26834">MIKAVNLIKKFKKRTVVNEVCLEIRPGEITGLLGPNGAGKTTTFNMISGMLRPDGGSIFLDDVDITKLPMYKRARLGIGYLPQETSVFRKLTAEQNLTAIFELLKISEKEKNQRLNELIEKFGLEKVRKSFVMSLSGGERRRVEVARSLILSPKFILLDEPFSGIDPIAVEDMQDILIGLKKDSIGILITDHNVREALRICNSAYIINDGKIIEKGSPSHIISSSIVKRFFLGEKFNLGI</sequence>
<comment type="caution">
    <text evidence="5">The sequence shown here is derived from an EMBL/GenBank/DDBJ whole genome shotgun (WGS) entry which is preliminary data.</text>
</comment>
<dbReference type="InterPro" id="IPR017871">
    <property type="entry name" value="ABC_transporter-like_CS"/>
</dbReference>
<dbReference type="PANTHER" id="PTHR45772">
    <property type="entry name" value="CONSERVED COMPONENT OF ABC TRANSPORTER FOR NATURAL AMINO ACIDS-RELATED"/>
    <property type="match status" value="1"/>
</dbReference>
<dbReference type="FunFam" id="3.40.50.300:FF:000151">
    <property type="entry name" value="Lipopolysaccharide ABC transporter ATP-binding protein"/>
    <property type="match status" value="1"/>
</dbReference>
<dbReference type="EMBL" id="SHMQ01000033">
    <property type="protein sequence ID" value="RZV37622.1"/>
    <property type="molecule type" value="Genomic_DNA"/>
</dbReference>
<dbReference type="Gene3D" id="3.40.50.300">
    <property type="entry name" value="P-loop containing nucleotide triphosphate hydrolases"/>
    <property type="match status" value="1"/>
</dbReference>
<dbReference type="SMART" id="SM00382">
    <property type="entry name" value="AAA"/>
    <property type="match status" value="1"/>
</dbReference>
<dbReference type="PROSITE" id="PS50893">
    <property type="entry name" value="ABC_TRANSPORTER_2"/>
    <property type="match status" value="1"/>
</dbReference>
<accession>A0A520X8Y7</accession>
<feature type="domain" description="ABC transporter" evidence="4">
    <location>
        <begin position="2"/>
        <end position="234"/>
    </location>
</feature>
<evidence type="ECO:0000259" key="4">
    <source>
        <dbReference type="PROSITE" id="PS50893"/>
    </source>
</evidence>